<dbReference type="EC" id="4.2.3.1" evidence="4 11"/>
<evidence type="ECO:0000256" key="5">
    <source>
        <dbReference type="ARBA" id="ARBA00018679"/>
    </source>
</evidence>
<dbReference type="Gene3D" id="3.40.50.1100">
    <property type="match status" value="2"/>
</dbReference>
<evidence type="ECO:0000256" key="4">
    <source>
        <dbReference type="ARBA" id="ARBA00013028"/>
    </source>
</evidence>
<comment type="caution">
    <text evidence="14">The sequence shown here is derived from an EMBL/GenBank/DDBJ whole genome shotgun (WGS) entry which is preliminary data.</text>
</comment>
<gene>
    <name evidence="14" type="primary">thrC</name>
    <name evidence="14" type="ORF">J0A68_04500</name>
</gene>
<comment type="pathway">
    <text evidence="2">Amino-acid biosynthesis; L-threonine biosynthesis; L-threonine from L-aspartate: step 5/5.</text>
</comment>
<dbReference type="Pfam" id="PF00291">
    <property type="entry name" value="PALP"/>
    <property type="match status" value="1"/>
</dbReference>
<evidence type="ECO:0000256" key="7">
    <source>
        <dbReference type="ARBA" id="ARBA00022697"/>
    </source>
</evidence>
<dbReference type="GO" id="GO:0004795">
    <property type="term" value="F:threonine synthase activity"/>
    <property type="evidence" value="ECO:0007669"/>
    <property type="project" value="UniProtKB-EC"/>
</dbReference>
<dbReference type="PANTHER" id="PTHR42690:SF1">
    <property type="entry name" value="THREONINE SYNTHASE-LIKE 2"/>
    <property type="match status" value="1"/>
</dbReference>
<dbReference type="NCBIfam" id="TIGR00260">
    <property type="entry name" value="thrC"/>
    <property type="match status" value="1"/>
</dbReference>
<evidence type="ECO:0000313" key="15">
    <source>
        <dbReference type="Proteomes" id="UP000664317"/>
    </source>
</evidence>
<dbReference type="EMBL" id="JAFKCT010000001">
    <property type="protein sequence ID" value="MBN7810204.1"/>
    <property type="molecule type" value="Genomic_DNA"/>
</dbReference>
<evidence type="ECO:0000256" key="2">
    <source>
        <dbReference type="ARBA" id="ARBA00004979"/>
    </source>
</evidence>
<dbReference type="InterPro" id="IPR051166">
    <property type="entry name" value="Threonine_Synthase"/>
</dbReference>
<dbReference type="PROSITE" id="PS00165">
    <property type="entry name" value="DEHYDRATASE_SER_THR"/>
    <property type="match status" value="1"/>
</dbReference>
<dbReference type="Gene3D" id="3.90.1380.10">
    <property type="entry name" value="Threonine synthase, N-terminal domain"/>
    <property type="match status" value="1"/>
</dbReference>
<dbReference type="InterPro" id="IPR029144">
    <property type="entry name" value="Thr_synth_N"/>
</dbReference>
<organism evidence="14 15">
    <name type="scientific">Algoriphagus oliviformis</name>
    <dbReference type="NCBI Taxonomy" id="2811231"/>
    <lineage>
        <taxon>Bacteria</taxon>
        <taxon>Pseudomonadati</taxon>
        <taxon>Bacteroidota</taxon>
        <taxon>Cytophagia</taxon>
        <taxon>Cytophagales</taxon>
        <taxon>Cyclobacteriaceae</taxon>
        <taxon>Algoriphagus</taxon>
    </lineage>
</organism>
<keyword evidence="8" id="KW-0663">Pyridoxal phosphate</keyword>
<comment type="cofactor">
    <cofactor evidence="1">
        <name>pyridoxal 5'-phosphate</name>
        <dbReference type="ChEBI" id="CHEBI:597326"/>
    </cofactor>
</comment>
<evidence type="ECO:0000256" key="8">
    <source>
        <dbReference type="ARBA" id="ARBA00022898"/>
    </source>
</evidence>
<protein>
    <recommendedName>
        <fullName evidence="5 11">Threonine synthase</fullName>
        <ecNumber evidence="4 11">4.2.3.1</ecNumber>
    </recommendedName>
</protein>
<evidence type="ECO:0000256" key="3">
    <source>
        <dbReference type="ARBA" id="ARBA00005517"/>
    </source>
</evidence>
<evidence type="ECO:0000259" key="12">
    <source>
        <dbReference type="Pfam" id="PF00291"/>
    </source>
</evidence>
<proteinExistence type="inferred from homology"/>
<dbReference type="RefSeq" id="WP_206576985.1">
    <property type="nucleotide sequence ID" value="NZ_JAFKCT010000001.1"/>
</dbReference>
<dbReference type="PANTHER" id="PTHR42690">
    <property type="entry name" value="THREONINE SYNTHASE FAMILY MEMBER"/>
    <property type="match status" value="1"/>
</dbReference>
<evidence type="ECO:0000256" key="9">
    <source>
        <dbReference type="ARBA" id="ARBA00023239"/>
    </source>
</evidence>
<keyword evidence="6" id="KW-0028">Amino-acid biosynthesis</keyword>
<evidence type="ECO:0000256" key="10">
    <source>
        <dbReference type="ARBA" id="ARBA00049144"/>
    </source>
</evidence>
<dbReference type="SUPFAM" id="SSF53686">
    <property type="entry name" value="Tryptophan synthase beta subunit-like PLP-dependent enzymes"/>
    <property type="match status" value="1"/>
</dbReference>
<sequence length="433" mass="47689">MQYFSTNNPEHKVSLSQAVIKGLAPDNGLYMPERIPVLPKELIESFSEKGFQEIGYAVIGALFSEDLSKSQIKELVDHTLTFDAPIVQVEEDIYSLELFHGPTLAFKDFGARFCSKLMSMLQVKDEKTVRVLVATSGDTGSAVANGFLGVDGVEVIILFPKGKVSLLQEKQFTTLGQNITALEVDGVFDDCQTLVKQAFLDPELNEKLLLTSANSINIARWIPQCLYYFYAFSRLPKTGKKVVFAVPSGNFGNIGAGILAQRMGLPIDHFVAATNVNKVVPDYLRGDAFAAKPSIQTVSNSMDVGNPSNFPRLLSLYGNDESLFREKVRGYFYSDEETVQAIQAVKPKGYTLDPHGAVGYLGLKDFMSENPGYVGVFLETAHPGKFRDVVEDALDEELVLPERLAAFLEGEKNVIPMGKSFEEFKGFLEGLDS</sequence>
<dbReference type="InterPro" id="IPR001926">
    <property type="entry name" value="TrpB-like_PALP"/>
</dbReference>
<comment type="similarity">
    <text evidence="3">Belongs to the threonine synthase family.</text>
</comment>
<evidence type="ECO:0000256" key="11">
    <source>
        <dbReference type="NCBIfam" id="TIGR00260"/>
    </source>
</evidence>
<evidence type="ECO:0000259" key="13">
    <source>
        <dbReference type="Pfam" id="PF14821"/>
    </source>
</evidence>
<dbReference type="Proteomes" id="UP000664317">
    <property type="component" value="Unassembled WGS sequence"/>
</dbReference>
<reference evidence="14 15" key="1">
    <citation type="submission" date="2021-03" db="EMBL/GenBank/DDBJ databases">
        <title>novel species isolated from a fishpond in China.</title>
        <authorList>
            <person name="Lu H."/>
            <person name="Cai Z."/>
        </authorList>
    </citation>
    <scope>NUCLEOTIDE SEQUENCE [LARGE SCALE GENOMIC DNA]</scope>
    <source>
        <strain evidence="14 15">H41</strain>
    </source>
</reference>
<dbReference type="InterPro" id="IPR036052">
    <property type="entry name" value="TrpB-like_PALP_sf"/>
</dbReference>
<keyword evidence="15" id="KW-1185">Reference proteome</keyword>
<evidence type="ECO:0000256" key="6">
    <source>
        <dbReference type="ARBA" id="ARBA00022605"/>
    </source>
</evidence>
<dbReference type="InterPro" id="IPR000634">
    <property type="entry name" value="Ser/Thr_deHydtase_PyrdxlP-BS"/>
</dbReference>
<evidence type="ECO:0000313" key="14">
    <source>
        <dbReference type="EMBL" id="MBN7810204.1"/>
    </source>
</evidence>
<comment type="catalytic activity">
    <reaction evidence="10">
        <text>O-phospho-L-homoserine + H2O = L-threonine + phosphate</text>
        <dbReference type="Rhea" id="RHEA:10840"/>
        <dbReference type="ChEBI" id="CHEBI:15377"/>
        <dbReference type="ChEBI" id="CHEBI:43474"/>
        <dbReference type="ChEBI" id="CHEBI:57590"/>
        <dbReference type="ChEBI" id="CHEBI:57926"/>
        <dbReference type="EC" id="4.2.3.1"/>
    </reaction>
</comment>
<feature type="domain" description="Tryptophan synthase beta chain-like PALP" evidence="12">
    <location>
        <begin position="93"/>
        <end position="363"/>
    </location>
</feature>
<accession>A0ABS3C3P3</accession>
<evidence type="ECO:0000256" key="1">
    <source>
        <dbReference type="ARBA" id="ARBA00001933"/>
    </source>
</evidence>
<dbReference type="Pfam" id="PF14821">
    <property type="entry name" value="Thr_synth_N"/>
    <property type="match status" value="1"/>
</dbReference>
<keyword evidence="7" id="KW-0791">Threonine biosynthesis</keyword>
<feature type="domain" description="Threonine synthase N-terminal" evidence="13">
    <location>
        <begin position="2"/>
        <end position="79"/>
    </location>
</feature>
<name>A0ABS3C3P3_9BACT</name>
<dbReference type="InterPro" id="IPR004450">
    <property type="entry name" value="Thr_synthase-like"/>
</dbReference>
<dbReference type="InterPro" id="IPR037158">
    <property type="entry name" value="Thr_synth_N_sf"/>
</dbReference>
<keyword evidence="9 14" id="KW-0456">Lyase</keyword>